<dbReference type="Gene3D" id="3.40.140.10">
    <property type="entry name" value="Cytidine Deaminase, domain 2"/>
    <property type="match status" value="1"/>
</dbReference>
<dbReference type="Proteomes" id="UP000199393">
    <property type="component" value="Chromosome I"/>
</dbReference>
<evidence type="ECO:0000313" key="2">
    <source>
        <dbReference type="EMBL" id="SBV25136.1"/>
    </source>
</evidence>
<dbReference type="PANTHER" id="PTHR11079">
    <property type="entry name" value="CYTOSINE DEAMINASE FAMILY MEMBER"/>
    <property type="match status" value="1"/>
</dbReference>
<dbReference type="OrthoDB" id="9802676at2"/>
<feature type="domain" description="CMP/dCMP-type deaminase" evidence="1">
    <location>
        <begin position="3"/>
        <end position="137"/>
    </location>
</feature>
<dbReference type="PROSITE" id="PS51747">
    <property type="entry name" value="CYT_DCMP_DEAMINASES_2"/>
    <property type="match status" value="1"/>
</dbReference>
<dbReference type="STRING" id="307121.GA0070620_0606"/>
<dbReference type="RefSeq" id="WP_091588351.1">
    <property type="nucleotide sequence ID" value="NZ_JBHRWG010000002.1"/>
</dbReference>
<organism evidence="2 3">
    <name type="scientific">Micromonospora krabiensis</name>
    <dbReference type="NCBI Taxonomy" id="307121"/>
    <lineage>
        <taxon>Bacteria</taxon>
        <taxon>Bacillati</taxon>
        <taxon>Actinomycetota</taxon>
        <taxon>Actinomycetes</taxon>
        <taxon>Micromonosporales</taxon>
        <taxon>Micromonosporaceae</taxon>
        <taxon>Micromonospora</taxon>
    </lineage>
</organism>
<dbReference type="InterPro" id="IPR016193">
    <property type="entry name" value="Cytidine_deaminase-like"/>
</dbReference>
<keyword evidence="3" id="KW-1185">Reference proteome</keyword>
<protein>
    <submittedName>
        <fullName evidence="2">tRNA(Arg) A34 adenosine deaminase TadA</fullName>
    </submittedName>
</protein>
<name>A0A1C3MXS2_9ACTN</name>
<dbReference type="GO" id="GO:0003824">
    <property type="term" value="F:catalytic activity"/>
    <property type="evidence" value="ECO:0007669"/>
    <property type="project" value="InterPro"/>
</dbReference>
<dbReference type="EMBL" id="LT598496">
    <property type="protein sequence ID" value="SBV25136.1"/>
    <property type="molecule type" value="Genomic_DNA"/>
</dbReference>
<sequence length="141" mass="15283">MTPEDETFLRRAVALASQAGESGERPFGSLLVDADGTVLIEDHNTVVSDADITAHPELKLARWAARELAPDVAATTTMFTSCQPCPMCETAIARSGLGRVVYALSSEQFEAVKPVTPPLPPVRYEGPALFDEARRPIDDHY</sequence>
<dbReference type="PATRIC" id="fig|307121.4.peg.620"/>
<gene>
    <name evidence="2" type="ORF">GA0070620_0606</name>
</gene>
<dbReference type="CDD" id="cd01285">
    <property type="entry name" value="nucleoside_deaminase"/>
    <property type="match status" value="1"/>
</dbReference>
<evidence type="ECO:0000259" key="1">
    <source>
        <dbReference type="PROSITE" id="PS51747"/>
    </source>
</evidence>
<dbReference type="AlphaFoldDB" id="A0A1C3MXS2"/>
<dbReference type="Pfam" id="PF00383">
    <property type="entry name" value="dCMP_cyt_deam_1"/>
    <property type="match status" value="1"/>
</dbReference>
<accession>A0A1C3MXS2</accession>
<dbReference type="InterPro" id="IPR002125">
    <property type="entry name" value="CMP_dCMP_dom"/>
</dbReference>
<reference evidence="3" key="1">
    <citation type="submission" date="2016-06" db="EMBL/GenBank/DDBJ databases">
        <authorList>
            <person name="Varghese N."/>
        </authorList>
    </citation>
    <scope>NUCLEOTIDE SEQUENCE [LARGE SCALE GENOMIC DNA]</scope>
    <source>
        <strain evidence="3">DSM 45344</strain>
    </source>
</reference>
<evidence type="ECO:0000313" key="3">
    <source>
        <dbReference type="Proteomes" id="UP000199393"/>
    </source>
</evidence>
<proteinExistence type="predicted"/>
<dbReference type="SUPFAM" id="SSF53927">
    <property type="entry name" value="Cytidine deaminase-like"/>
    <property type="match status" value="1"/>
</dbReference>
<dbReference type="PANTHER" id="PTHR11079:SF179">
    <property type="entry name" value="TRNA(ADENINE(34)) DEAMINASE, CHLOROPLASTIC"/>
    <property type="match status" value="1"/>
</dbReference>